<protein>
    <submittedName>
        <fullName evidence="6">Pregnancy-associated glycoprotein</fullName>
        <ecNumber evidence="6">3.4.23.-</ecNumber>
    </submittedName>
</protein>
<dbReference type="GO" id="GO:0006508">
    <property type="term" value="P:proteolysis"/>
    <property type="evidence" value="ECO:0007669"/>
    <property type="project" value="UniProtKB-KW"/>
</dbReference>
<dbReference type="EMBL" id="CP033148">
    <property type="protein sequence ID" value="AYO40951.1"/>
    <property type="molecule type" value="Genomic_DNA"/>
</dbReference>
<feature type="domain" description="Peptidase A1" evidence="5">
    <location>
        <begin position="87"/>
        <end position="375"/>
    </location>
</feature>
<feature type="chain" id="PRO_5018053501" evidence="4">
    <location>
        <begin position="20"/>
        <end position="378"/>
    </location>
</feature>
<dbReference type="InterPro" id="IPR033121">
    <property type="entry name" value="PEPTIDASE_A1"/>
</dbReference>
<dbReference type="VEuPathDB" id="FungiDB:DNF11_0001"/>
<dbReference type="PRINTS" id="PR00792">
    <property type="entry name" value="PEPSIN"/>
</dbReference>
<dbReference type="InterPro" id="IPR021109">
    <property type="entry name" value="Peptidase_aspartic_dom_sf"/>
</dbReference>
<sequence length="378" mass="41668">MFLLLPTLALLVGVSFASASQITLSHTDRSNPDSFHAERRSLLNKYAGFAKRHFNSTGQHLDIVDLHYADKQKRASGKTSLRYDTYWTGFIHVGSPPQAVPVVFDTGSSDLILDKSFYNPKKSRSANNLDTPFDFSYINLHVYGDIYSDHVAIGNVKADNVPIGHGREDFDGDLAGGKFGLSFSTAENSGFDVKQDPFIWAAKKQNPIQSSSFQFTLRRSGKATLNVGDVDHSELAGPIYWADENTDKTFWRTSVELNGNKIENAIIDSGTNVITGPNDQVKAVLDQLDGVWVEQSPDGTYQGRYSCQNPPNLHFTVAGQTFKLSSDAINFGYAGDKCFLAMGGTLGLNDWILGSPFMELGSVIFNYDTRRMGFAKAR</sequence>
<dbReference type="PANTHER" id="PTHR47966">
    <property type="entry name" value="BETA-SITE APP-CLEAVING ENZYME, ISOFORM A-RELATED"/>
    <property type="match status" value="1"/>
</dbReference>
<evidence type="ECO:0000256" key="3">
    <source>
        <dbReference type="RuleBase" id="RU000454"/>
    </source>
</evidence>
<dbReference type="PANTHER" id="PTHR47966:SF57">
    <property type="entry name" value="PEPTIDASE A1 DOMAIN-CONTAINING PROTEIN"/>
    <property type="match status" value="1"/>
</dbReference>
<gene>
    <name evidence="6" type="primary">PAG</name>
    <name evidence="6" type="ORF">DNF11_0001</name>
</gene>
<keyword evidence="4" id="KW-0732">Signal</keyword>
<reference evidence="6 7" key="1">
    <citation type="submission" date="2018-10" db="EMBL/GenBank/DDBJ databases">
        <title>Complete genome sequence of Malassezia restricta CBS 7877.</title>
        <authorList>
            <person name="Morand S.C."/>
            <person name="Bertignac M."/>
            <person name="Iltis A."/>
            <person name="Kolder I."/>
            <person name="Pirovano W."/>
            <person name="Jourdain R."/>
            <person name="Clavaud C."/>
        </authorList>
    </citation>
    <scope>NUCLEOTIDE SEQUENCE [LARGE SCALE GENOMIC DNA]</scope>
    <source>
        <strain evidence="6 7">CBS 7877</strain>
    </source>
</reference>
<organism evidence="6 7">
    <name type="scientific">Malassezia restricta (strain ATCC 96810 / NBRC 103918 / CBS 7877)</name>
    <name type="common">Seborrheic dermatitis infection agent</name>
    <dbReference type="NCBI Taxonomy" id="425264"/>
    <lineage>
        <taxon>Eukaryota</taxon>
        <taxon>Fungi</taxon>
        <taxon>Dikarya</taxon>
        <taxon>Basidiomycota</taxon>
        <taxon>Ustilaginomycotina</taxon>
        <taxon>Malasseziomycetes</taxon>
        <taxon>Malasseziales</taxon>
        <taxon>Malasseziaceae</taxon>
        <taxon>Malassezia</taxon>
    </lineage>
</organism>
<evidence type="ECO:0000259" key="5">
    <source>
        <dbReference type="PROSITE" id="PS51767"/>
    </source>
</evidence>
<evidence type="ECO:0000256" key="2">
    <source>
        <dbReference type="ARBA" id="ARBA00022750"/>
    </source>
</evidence>
<dbReference type="Proteomes" id="UP000269793">
    <property type="component" value="Chromosome I"/>
</dbReference>
<evidence type="ECO:0000313" key="6">
    <source>
        <dbReference type="EMBL" id="AYO40951.1"/>
    </source>
</evidence>
<keyword evidence="3 6" id="KW-0378">Hydrolase</keyword>
<dbReference type="Gene3D" id="2.40.70.10">
    <property type="entry name" value="Acid Proteases"/>
    <property type="match status" value="2"/>
</dbReference>
<dbReference type="AlphaFoldDB" id="A0A3G2RYU7"/>
<dbReference type="InterPro" id="IPR034164">
    <property type="entry name" value="Pepsin-like_dom"/>
</dbReference>
<dbReference type="GO" id="GO:0004190">
    <property type="term" value="F:aspartic-type endopeptidase activity"/>
    <property type="evidence" value="ECO:0007669"/>
    <property type="project" value="UniProtKB-KW"/>
</dbReference>
<proteinExistence type="inferred from homology"/>
<dbReference type="InterPro" id="IPR001969">
    <property type="entry name" value="Aspartic_peptidase_AS"/>
</dbReference>
<dbReference type="SUPFAM" id="SSF50630">
    <property type="entry name" value="Acid proteases"/>
    <property type="match status" value="1"/>
</dbReference>
<comment type="similarity">
    <text evidence="1 3">Belongs to the peptidase A1 family.</text>
</comment>
<feature type="signal peptide" evidence="4">
    <location>
        <begin position="1"/>
        <end position="19"/>
    </location>
</feature>
<dbReference type="Pfam" id="PF00026">
    <property type="entry name" value="Asp"/>
    <property type="match status" value="1"/>
</dbReference>
<keyword evidence="7" id="KW-1185">Reference proteome</keyword>
<dbReference type="PROSITE" id="PS00141">
    <property type="entry name" value="ASP_PROTEASE"/>
    <property type="match status" value="1"/>
</dbReference>
<accession>A0A3G2RYU7</accession>
<keyword evidence="2 3" id="KW-0064">Aspartyl protease</keyword>
<evidence type="ECO:0000313" key="7">
    <source>
        <dbReference type="Proteomes" id="UP000269793"/>
    </source>
</evidence>
<evidence type="ECO:0000256" key="1">
    <source>
        <dbReference type="ARBA" id="ARBA00007447"/>
    </source>
</evidence>
<evidence type="ECO:0000256" key="4">
    <source>
        <dbReference type="SAM" id="SignalP"/>
    </source>
</evidence>
<keyword evidence="3" id="KW-0645">Protease</keyword>
<dbReference type="OrthoDB" id="15189at2759"/>
<dbReference type="EC" id="3.4.23.-" evidence="6"/>
<dbReference type="CDD" id="cd05471">
    <property type="entry name" value="pepsin_like"/>
    <property type="match status" value="1"/>
</dbReference>
<dbReference type="InterPro" id="IPR001461">
    <property type="entry name" value="Aspartic_peptidase_A1"/>
</dbReference>
<dbReference type="PROSITE" id="PS51767">
    <property type="entry name" value="PEPTIDASE_A1"/>
    <property type="match status" value="1"/>
</dbReference>
<name>A0A3G2RYU7_MALR7</name>